<sequence>MEQFTLYTSRFIYHKDFPDSEVSTPRTVGDWLNFGQVCVLLLSTTVLLAVATWYPPNRPFEKVVVTIGYLSFAYWSFVPVLPHFSKSYREHSQWGIDRFLAMHSYWVNWFVTLGVFPISLFCQWLFMHGQPIPQSLSVWGLAAQAVVFILMGVSWTWRMTIDRPTWVQWYKYVGYAAVDNLLFGIVQSILYLFVLGVAGSAEGPADAGEASPLLPD</sequence>
<feature type="transmembrane region" description="Helical" evidence="1">
    <location>
        <begin position="138"/>
        <end position="157"/>
    </location>
</feature>
<keyword evidence="3" id="KW-1185">Reference proteome</keyword>
<evidence type="ECO:0000256" key="1">
    <source>
        <dbReference type="SAM" id="Phobius"/>
    </source>
</evidence>
<dbReference type="Proteomes" id="UP000233524">
    <property type="component" value="Unassembled WGS sequence"/>
</dbReference>
<feature type="transmembrane region" description="Helical" evidence="1">
    <location>
        <begin position="169"/>
        <end position="194"/>
    </location>
</feature>
<comment type="caution">
    <text evidence="2">The sequence shown here is derived from an EMBL/GenBank/DDBJ whole genome shotgun (WGS) entry which is preliminary data.</text>
</comment>
<dbReference type="VEuPathDB" id="FungiDB:jhhlp_008872"/>
<dbReference type="AlphaFoldDB" id="A0A2N3MZ80"/>
<dbReference type="STRING" id="41688.A0A2N3MZ80"/>
<keyword evidence="1" id="KW-1133">Transmembrane helix</keyword>
<proteinExistence type="predicted"/>
<evidence type="ECO:0000313" key="3">
    <source>
        <dbReference type="Proteomes" id="UP000233524"/>
    </source>
</evidence>
<keyword evidence="1" id="KW-0472">Membrane</keyword>
<feature type="transmembrane region" description="Helical" evidence="1">
    <location>
        <begin position="31"/>
        <end position="54"/>
    </location>
</feature>
<reference evidence="2 3" key="1">
    <citation type="journal article" date="2017" name="G3 (Bethesda)">
        <title>First Draft Genome Sequence of the Pathogenic Fungus Lomentospora prolificans (Formerly Scedosporium prolificans).</title>
        <authorList>
            <person name="Luo R."/>
            <person name="Zimin A."/>
            <person name="Workman R."/>
            <person name="Fan Y."/>
            <person name="Pertea G."/>
            <person name="Grossman N."/>
            <person name="Wear M.P."/>
            <person name="Jia B."/>
            <person name="Miller H."/>
            <person name="Casadevall A."/>
            <person name="Timp W."/>
            <person name="Zhang S.X."/>
            <person name="Salzberg S.L."/>
        </authorList>
    </citation>
    <scope>NUCLEOTIDE SEQUENCE [LARGE SCALE GENOMIC DNA]</scope>
    <source>
        <strain evidence="2 3">JHH-5317</strain>
    </source>
</reference>
<keyword evidence="1" id="KW-0812">Transmembrane</keyword>
<accession>A0A2N3MZ80</accession>
<protein>
    <submittedName>
        <fullName evidence="2">Uncharacterized protein</fullName>
    </submittedName>
</protein>
<organism evidence="2 3">
    <name type="scientific">Lomentospora prolificans</name>
    <dbReference type="NCBI Taxonomy" id="41688"/>
    <lineage>
        <taxon>Eukaryota</taxon>
        <taxon>Fungi</taxon>
        <taxon>Dikarya</taxon>
        <taxon>Ascomycota</taxon>
        <taxon>Pezizomycotina</taxon>
        <taxon>Sordariomycetes</taxon>
        <taxon>Hypocreomycetidae</taxon>
        <taxon>Microascales</taxon>
        <taxon>Microascaceae</taxon>
        <taxon>Lomentospora</taxon>
    </lineage>
</organism>
<dbReference type="InParanoid" id="A0A2N3MZ80"/>
<feature type="transmembrane region" description="Helical" evidence="1">
    <location>
        <begin position="105"/>
        <end position="126"/>
    </location>
</feature>
<dbReference type="EMBL" id="NLAX01001623">
    <property type="protein sequence ID" value="PKS05494.1"/>
    <property type="molecule type" value="Genomic_DNA"/>
</dbReference>
<feature type="transmembrane region" description="Helical" evidence="1">
    <location>
        <begin position="66"/>
        <end position="84"/>
    </location>
</feature>
<gene>
    <name evidence="2" type="ORF">jhhlp_008872</name>
</gene>
<dbReference type="OrthoDB" id="5139341at2759"/>
<name>A0A2N3MZ80_9PEZI</name>
<evidence type="ECO:0000313" key="2">
    <source>
        <dbReference type="EMBL" id="PKS05494.1"/>
    </source>
</evidence>